<evidence type="ECO:0000313" key="1">
    <source>
        <dbReference type="EMBL" id="VDP88230.1"/>
    </source>
</evidence>
<reference evidence="1 2" key="2">
    <citation type="submission" date="2018-11" db="EMBL/GenBank/DDBJ databases">
        <authorList>
            <consortium name="Pathogen Informatics"/>
        </authorList>
    </citation>
    <scope>NUCLEOTIDE SEQUENCE [LARGE SCALE GENOMIC DNA]</scope>
    <source>
        <strain evidence="1 2">Egypt</strain>
    </source>
</reference>
<dbReference type="EMBL" id="UZAN01050443">
    <property type="protein sequence ID" value="VDP88230.1"/>
    <property type="molecule type" value="Genomic_DNA"/>
</dbReference>
<dbReference type="AlphaFoldDB" id="A0A183AWA1"/>
<proteinExistence type="predicted"/>
<sequence>MNQLRAQKQRVVPSTRLERYTRHFLLMTLTALSATELRIIGSLINSRIRDLAQLLEQVDHVRGTRICRVPEE</sequence>
<keyword evidence="2" id="KW-1185">Reference proteome</keyword>
<protein>
    <submittedName>
        <fullName evidence="3">MarR family transcriptional regulator</fullName>
    </submittedName>
</protein>
<dbReference type="OrthoDB" id="6233852at2759"/>
<name>A0A183AWA1_9TREM</name>
<evidence type="ECO:0000313" key="3">
    <source>
        <dbReference type="WBParaSite" id="ECPE_0001127101-mRNA-1"/>
    </source>
</evidence>
<organism evidence="3">
    <name type="scientific">Echinostoma caproni</name>
    <dbReference type="NCBI Taxonomy" id="27848"/>
    <lineage>
        <taxon>Eukaryota</taxon>
        <taxon>Metazoa</taxon>
        <taxon>Spiralia</taxon>
        <taxon>Lophotrochozoa</taxon>
        <taxon>Platyhelminthes</taxon>
        <taxon>Trematoda</taxon>
        <taxon>Digenea</taxon>
        <taxon>Plagiorchiida</taxon>
        <taxon>Echinostomata</taxon>
        <taxon>Echinostomatoidea</taxon>
        <taxon>Echinostomatidae</taxon>
        <taxon>Echinostoma</taxon>
    </lineage>
</organism>
<reference evidence="3" key="1">
    <citation type="submission" date="2016-06" db="UniProtKB">
        <authorList>
            <consortium name="WormBaseParasite"/>
        </authorList>
    </citation>
    <scope>IDENTIFICATION</scope>
</reference>
<evidence type="ECO:0000313" key="2">
    <source>
        <dbReference type="Proteomes" id="UP000272942"/>
    </source>
</evidence>
<dbReference type="Gene3D" id="3.30.70.590">
    <property type="entry name" value="Poly(A) polymerase predicted RNA binding domain"/>
    <property type="match status" value="1"/>
</dbReference>
<dbReference type="WBParaSite" id="ECPE_0001127101-mRNA-1">
    <property type="protein sequence ID" value="ECPE_0001127101-mRNA-1"/>
    <property type="gene ID" value="ECPE_0001127101"/>
</dbReference>
<dbReference type="Proteomes" id="UP000272942">
    <property type="component" value="Unassembled WGS sequence"/>
</dbReference>
<gene>
    <name evidence="1" type="ORF">ECPE_LOCUS11236</name>
</gene>
<accession>A0A183AWA1</accession>